<reference evidence="1" key="1">
    <citation type="submission" date="2022-07" db="EMBL/GenBank/DDBJ databases">
        <title>Phylogenomic reconstructions and comparative analyses of Kickxellomycotina fungi.</title>
        <authorList>
            <person name="Reynolds N.K."/>
            <person name="Stajich J.E."/>
            <person name="Barry K."/>
            <person name="Grigoriev I.V."/>
            <person name="Crous P."/>
            <person name="Smith M.E."/>
        </authorList>
    </citation>
    <scope>NUCLEOTIDE SEQUENCE</scope>
    <source>
        <strain evidence="1">BCRC 34297</strain>
    </source>
</reference>
<accession>A0A9W8GXR8</accession>
<proteinExistence type="predicted"/>
<comment type="caution">
    <text evidence="1">The sequence shown here is derived from an EMBL/GenBank/DDBJ whole genome shotgun (WGS) entry which is preliminary data.</text>
</comment>
<dbReference type="OrthoDB" id="5532701at2759"/>
<gene>
    <name evidence="1" type="ORF">GGI19_001396</name>
</gene>
<keyword evidence="2" id="KW-1185">Reference proteome</keyword>
<sequence>MNSNMRTDGSWMKRLCWRILRVKAMPASEHATQKEQAMSATASLSEVRIVHVGKDTCAGSWSDYRHDYSDVHSLPFFGHDYADMSEDVVPYLDDCHEEKIAAHLLRHQSLLRRNLHRMSLLLVRQPAELPHIATLDAAAY</sequence>
<organism evidence="1 2">
    <name type="scientific">Coemansia pectinata</name>
    <dbReference type="NCBI Taxonomy" id="1052879"/>
    <lineage>
        <taxon>Eukaryota</taxon>
        <taxon>Fungi</taxon>
        <taxon>Fungi incertae sedis</taxon>
        <taxon>Zoopagomycota</taxon>
        <taxon>Kickxellomycotina</taxon>
        <taxon>Kickxellomycetes</taxon>
        <taxon>Kickxellales</taxon>
        <taxon>Kickxellaceae</taxon>
        <taxon>Coemansia</taxon>
    </lineage>
</organism>
<dbReference type="EMBL" id="JANBUH010000050">
    <property type="protein sequence ID" value="KAJ2755725.1"/>
    <property type="molecule type" value="Genomic_DNA"/>
</dbReference>
<evidence type="ECO:0000313" key="2">
    <source>
        <dbReference type="Proteomes" id="UP001140011"/>
    </source>
</evidence>
<protein>
    <submittedName>
        <fullName evidence="1">Uncharacterized protein</fullName>
    </submittedName>
</protein>
<dbReference type="AlphaFoldDB" id="A0A9W8GXR8"/>
<evidence type="ECO:0000313" key="1">
    <source>
        <dbReference type="EMBL" id="KAJ2755725.1"/>
    </source>
</evidence>
<name>A0A9W8GXR8_9FUNG</name>
<dbReference type="Proteomes" id="UP001140011">
    <property type="component" value="Unassembled WGS sequence"/>
</dbReference>